<feature type="region of interest" description="Disordered" evidence="1">
    <location>
        <begin position="882"/>
        <end position="910"/>
    </location>
</feature>
<feature type="compositionally biased region" description="Polar residues" evidence="1">
    <location>
        <begin position="928"/>
        <end position="938"/>
    </location>
</feature>
<dbReference type="EMBL" id="JAIZAY010000004">
    <property type="protein sequence ID" value="KAJ8042763.1"/>
    <property type="molecule type" value="Genomic_DNA"/>
</dbReference>
<accession>A0A9Q1HF32</accession>
<dbReference type="PANTHER" id="PTHR15463">
    <property type="entry name" value="AP1 GAMMA SUBUNIT BINDING PROTEIN 1"/>
    <property type="match status" value="1"/>
</dbReference>
<feature type="compositionally biased region" description="Polar residues" evidence="1">
    <location>
        <begin position="587"/>
        <end position="597"/>
    </location>
</feature>
<dbReference type="OrthoDB" id="524326at2759"/>
<feature type="compositionally biased region" description="Polar residues" evidence="1">
    <location>
        <begin position="624"/>
        <end position="639"/>
    </location>
</feature>
<reference evidence="3" key="1">
    <citation type="submission" date="2021-10" db="EMBL/GenBank/DDBJ databases">
        <title>Tropical sea cucumber genome reveals ecological adaptation and Cuvierian tubules defense mechanism.</title>
        <authorList>
            <person name="Chen T."/>
        </authorList>
    </citation>
    <scope>NUCLEOTIDE SEQUENCE</scope>
    <source>
        <strain evidence="3">Nanhai2018</strain>
        <tissue evidence="3">Muscle</tissue>
    </source>
</reference>
<feature type="domain" description="EH" evidence="2">
    <location>
        <begin position="366"/>
        <end position="462"/>
    </location>
</feature>
<feature type="region of interest" description="Disordered" evidence="1">
    <location>
        <begin position="106"/>
        <end position="129"/>
    </location>
</feature>
<feature type="compositionally biased region" description="Low complexity" evidence="1">
    <location>
        <begin position="106"/>
        <end position="120"/>
    </location>
</feature>
<organism evidence="3 4">
    <name type="scientific">Holothuria leucospilota</name>
    <name type="common">Black long sea cucumber</name>
    <name type="synonym">Mertensiothuria leucospilota</name>
    <dbReference type="NCBI Taxonomy" id="206669"/>
    <lineage>
        <taxon>Eukaryota</taxon>
        <taxon>Metazoa</taxon>
        <taxon>Echinodermata</taxon>
        <taxon>Eleutherozoa</taxon>
        <taxon>Echinozoa</taxon>
        <taxon>Holothuroidea</taxon>
        <taxon>Aspidochirotacea</taxon>
        <taxon>Aspidochirotida</taxon>
        <taxon>Holothuriidae</taxon>
        <taxon>Holothuria</taxon>
    </lineage>
</organism>
<evidence type="ECO:0000256" key="1">
    <source>
        <dbReference type="SAM" id="MobiDB-lite"/>
    </source>
</evidence>
<evidence type="ECO:0000259" key="2">
    <source>
        <dbReference type="PROSITE" id="PS50031"/>
    </source>
</evidence>
<proteinExistence type="predicted"/>
<dbReference type="Gene3D" id="1.10.238.10">
    <property type="entry name" value="EF-hand"/>
    <property type="match status" value="1"/>
</dbReference>
<dbReference type="InterPro" id="IPR000261">
    <property type="entry name" value="EH_dom"/>
</dbReference>
<dbReference type="AlphaFoldDB" id="A0A9Q1HF32"/>
<feature type="compositionally biased region" description="Low complexity" evidence="1">
    <location>
        <begin position="223"/>
        <end position="236"/>
    </location>
</feature>
<feature type="region of interest" description="Disordered" evidence="1">
    <location>
        <begin position="724"/>
        <end position="868"/>
    </location>
</feature>
<feature type="region of interest" description="Disordered" evidence="1">
    <location>
        <begin position="168"/>
        <end position="269"/>
    </location>
</feature>
<protein>
    <submittedName>
        <fullName evidence="3">Synergin gamma</fullName>
    </submittedName>
</protein>
<dbReference type="InterPro" id="IPR059024">
    <property type="entry name" value="SYNRG_C"/>
</dbReference>
<feature type="region of interest" description="Disordered" evidence="1">
    <location>
        <begin position="567"/>
        <end position="639"/>
    </location>
</feature>
<dbReference type="PANTHER" id="PTHR15463:SF2">
    <property type="entry name" value="SYNERGIN GAMMA"/>
    <property type="match status" value="1"/>
</dbReference>
<name>A0A9Q1HF32_HOLLE</name>
<dbReference type="Pfam" id="PF12763">
    <property type="entry name" value="EH"/>
    <property type="match status" value="1"/>
</dbReference>
<feature type="compositionally biased region" description="Low complexity" evidence="1">
    <location>
        <begin position="835"/>
        <end position="847"/>
    </location>
</feature>
<keyword evidence="4" id="KW-1185">Reference proteome</keyword>
<dbReference type="GO" id="GO:0030130">
    <property type="term" value="C:clathrin coat of trans-Golgi network vesicle"/>
    <property type="evidence" value="ECO:0007669"/>
    <property type="project" value="TreeGrafter"/>
</dbReference>
<dbReference type="Proteomes" id="UP001152320">
    <property type="component" value="Chromosome 4"/>
</dbReference>
<evidence type="ECO:0000313" key="3">
    <source>
        <dbReference type="EMBL" id="KAJ8042763.1"/>
    </source>
</evidence>
<feature type="compositionally biased region" description="Polar residues" evidence="1">
    <location>
        <begin position="819"/>
        <end position="834"/>
    </location>
</feature>
<feature type="compositionally biased region" description="Polar residues" evidence="1">
    <location>
        <begin position="779"/>
        <end position="796"/>
    </location>
</feature>
<feature type="region of interest" description="Disordered" evidence="1">
    <location>
        <begin position="928"/>
        <end position="957"/>
    </location>
</feature>
<feature type="region of interest" description="Disordered" evidence="1">
    <location>
        <begin position="455"/>
        <end position="484"/>
    </location>
</feature>
<evidence type="ECO:0000313" key="4">
    <source>
        <dbReference type="Proteomes" id="UP001152320"/>
    </source>
</evidence>
<dbReference type="PROSITE" id="PS50031">
    <property type="entry name" value="EH"/>
    <property type="match status" value="1"/>
</dbReference>
<dbReference type="InterPro" id="IPR039656">
    <property type="entry name" value="SYNRG"/>
</dbReference>
<feature type="compositionally biased region" description="Polar residues" evidence="1">
    <location>
        <begin position="900"/>
        <end position="910"/>
    </location>
</feature>
<dbReference type="InterPro" id="IPR011992">
    <property type="entry name" value="EF-hand-dom_pair"/>
</dbReference>
<sequence length="1156" mass="125611">MAFRPSFGYNHGQQQQVPRPGNGQFMQHPQAYPGMMPQGYQMTGQGVENPHGGVSGPHGGVPRPAYPNPGVVMQPPGVFYPNQQMMMPPQGYMVPGMMAPGVIPQQQQMHQVTQQKQQPQTEEERKMEEKLKKERYFQEQKMKLKHFGKGAKPSLSLDMASSLVDSLGGTGTHSKSGLGGSVSHHPPKGAESDSFGDFQHASNSQQENQSDEDDFGDFLQARSTGPVSSSTSTVPSAPINADSECLKDQMEETPSEAAVPQPPQSKPAVKKEISLEDMMLKSTDLSESTKSAKPIHIKKTLNDVKVSHSQGNTKAKVFNASDKSRQWNSAEDFSSLFTLAEIPGGVKPAKSTVENQGVHLPKWCSNPSSIPLLYHQVLEATYSNGAIQTDSLYPILLLSGLDRQALGVIWNMVNKTHPGVLEKHELFMALGLIALHQNKLPVTFEHLYSLQEAPIPQLSPSQKPVEKPPVTEDNQPENPDASDVLSSFSQSVAKEKETFNAHFAREEENCYIFTTSPTVSSSGHSSPVLWDQNSIYDKLRSRSQESLSSSSVNSDHTPEDIVQLSEFKSHQPEPPPSNSLEEEFAEFQSSRNTQLSPDFSPFGKLPGPPGMAVFGFPSSEAKPTKSSTSPNLKSLSTDNSDIDLEFGDFSSHRATEQVTPFGQFHTAESGGSDSWANFKHASSDPSLPSSGVVDKYAVFKELSEEKSDLDLFGKGNLTVPTIPIKADESDDEGGSALRGMVSESSDEEPFSNFQAASIPPDFQQLPSSGGGTLQGSFAMPSTSGSNGLALQSSSSLHMEEFGEFSQSQQDNIPFPQANFDMSANFPKQGTTGWESSFSSNLSNLQQQSKEKPDDFGSFNSQPSVDPSIDKYEALKGLQLKDEKEEEDFGDFLAGSPPKDSGNTLPFSAETTSNDLKSAGVNITSNFMPPASDDSNTLGQGVPPSSVPSIHPGLSGPPLMASDLLGGDRYSEVAGDKIDENRHIREWERCLTSCYSAIQTANNVLNNVSSSSVCKEVTSSRTGSEYFKAIVEVYRVACRVFASIQSRGVETDVLMKLKEDIEKIWTNLAAFLAATPLQLDDSSFVFKTATLRPEPENQDKACGVCLLNVDSRSKAYNRSEDSLKLSYGGRQYHATCANLWVNMVDSLLPALPLEALL</sequence>
<gene>
    <name evidence="3" type="ORF">HOLleu_09613</name>
</gene>
<dbReference type="Pfam" id="PF25999">
    <property type="entry name" value="SYNRG_C"/>
    <property type="match status" value="1"/>
</dbReference>
<dbReference type="SUPFAM" id="SSF47473">
    <property type="entry name" value="EF-hand"/>
    <property type="match status" value="1"/>
</dbReference>
<comment type="caution">
    <text evidence="3">The sequence shown here is derived from an EMBL/GenBank/DDBJ whole genome shotgun (WGS) entry which is preliminary data.</text>
</comment>